<feature type="chain" id="PRO_5008088971" description="Bacterial repeat domain-containing protein" evidence="1">
    <location>
        <begin position="32"/>
        <end position="386"/>
    </location>
</feature>
<dbReference type="InterPro" id="IPR042229">
    <property type="entry name" value="Listeria/Bacterioides_rpt_sf"/>
</dbReference>
<feature type="non-terminal residue" evidence="2">
    <location>
        <position position="386"/>
    </location>
</feature>
<protein>
    <recommendedName>
        <fullName evidence="4">Bacterial repeat domain-containing protein</fullName>
    </recommendedName>
</protein>
<evidence type="ECO:0000256" key="1">
    <source>
        <dbReference type="SAM" id="SignalP"/>
    </source>
</evidence>
<organism evidence="2 3">
    <name type="scientific">Termitidicoccus mucosus</name>
    <dbReference type="NCBI Taxonomy" id="1184151"/>
    <lineage>
        <taxon>Bacteria</taxon>
        <taxon>Pseudomonadati</taxon>
        <taxon>Verrucomicrobiota</taxon>
        <taxon>Opitutia</taxon>
        <taxon>Opitutales</taxon>
        <taxon>Opitutaceae</taxon>
        <taxon>Termitidicoccus</taxon>
    </lineage>
</organism>
<dbReference type="Proteomes" id="UP000078486">
    <property type="component" value="Unassembled WGS sequence"/>
</dbReference>
<gene>
    <name evidence="2" type="ORF">AW736_14075</name>
</gene>
<sequence length="386" mass="37815">MKTTKLSLTRCLATFAAALLIALGAPAAATAQPESAASAVPASVLVTLDPQGGAFPAAAANANAATPATLAVTPGEAYGALPVPARDGHVFHGWWTLPDGTGALITPGTLVPVPANTAAAAPASASDTALTLYAKWSPAAASVAAAAPAAPAPAAAALPDEIIDVSLLVPGTGTIRGNGWQFQSTGTGHANINTVYLFNYAYNFILTGTGAAGVDVEAYRWSGTPACTITLDNLSLTGIRGRSLASMSLKTDGGNLTIYAKNNTVITGRSPAGGIWVSATGATTGTLTLDLAPGAVLDTTSADGGGLTCSGTAAGAALVVQGSGTLNALPASGTDVFGTSIGDALFGYRVPAAGILVEGPVLLTGSVAVNAIGGNYSGTYTTPSNY</sequence>
<dbReference type="EMBL" id="LRRQ01000100">
    <property type="protein sequence ID" value="OAM89239.1"/>
    <property type="molecule type" value="Genomic_DNA"/>
</dbReference>
<evidence type="ECO:0000313" key="3">
    <source>
        <dbReference type="Proteomes" id="UP000078486"/>
    </source>
</evidence>
<keyword evidence="3" id="KW-1185">Reference proteome</keyword>
<comment type="caution">
    <text evidence="2">The sequence shown here is derived from an EMBL/GenBank/DDBJ whole genome shotgun (WGS) entry which is preliminary data.</text>
</comment>
<name>A0A178IJ60_9BACT</name>
<feature type="signal peptide" evidence="1">
    <location>
        <begin position="1"/>
        <end position="31"/>
    </location>
</feature>
<reference evidence="2 3" key="1">
    <citation type="submission" date="2016-01" db="EMBL/GenBank/DDBJ databases">
        <title>High potential of lignocellulose degradation of a new Verrucomicrobia species.</title>
        <authorList>
            <person name="Wang Y."/>
            <person name="Shi Y."/>
            <person name="Qiu Z."/>
            <person name="Liu S."/>
            <person name="Yang H."/>
        </authorList>
    </citation>
    <scope>NUCLEOTIDE SEQUENCE [LARGE SCALE GENOMIC DNA]</scope>
    <source>
        <strain evidence="2 3">TSB47</strain>
    </source>
</reference>
<proteinExistence type="predicted"/>
<keyword evidence="1" id="KW-0732">Signal</keyword>
<accession>A0A178IJ60</accession>
<evidence type="ECO:0000313" key="2">
    <source>
        <dbReference type="EMBL" id="OAM89239.1"/>
    </source>
</evidence>
<dbReference type="Gene3D" id="2.60.40.4270">
    <property type="entry name" value="Listeria-Bacteroides repeat domain"/>
    <property type="match status" value="1"/>
</dbReference>
<dbReference type="AlphaFoldDB" id="A0A178IJ60"/>
<evidence type="ECO:0008006" key="4">
    <source>
        <dbReference type="Google" id="ProtNLM"/>
    </source>
</evidence>